<dbReference type="EMBL" id="BLLG01000006">
    <property type="protein sequence ID" value="GFH36365.1"/>
    <property type="molecule type" value="Genomic_DNA"/>
</dbReference>
<dbReference type="Pfam" id="PF00196">
    <property type="entry name" value="GerE"/>
    <property type="match status" value="1"/>
</dbReference>
<dbReference type="InterPro" id="IPR058852">
    <property type="entry name" value="HTH_77"/>
</dbReference>
<evidence type="ECO:0000256" key="1">
    <source>
        <dbReference type="SAM" id="MobiDB-lite"/>
    </source>
</evidence>
<feature type="region of interest" description="Disordered" evidence="1">
    <location>
        <begin position="1"/>
        <end position="22"/>
    </location>
</feature>
<accession>A0A6A0AV92</accession>
<sequence length="795" mass="84697">MRSTSRLSTQRQGGAAPPDLGFGEIYGRERELVLVREWLDRAQGQEQSRQLTLAGPAGVGKSHLAHVAVTAWAREAAGPTAVLWADLADAADGRAVWTLVGAGTAREAAERVGARELLLILDNSDRVAADIALDIAALLRSCPKLRVLLTSRVWLDIRAERIVRVGPLPTGAGSPAEAIFADRMRPYHGAGLDGGPGQLAVTDICRTLDGIPLAIEMAAEAAGTEGPRALLERLKRGESPNRNRPRDIPERHRSMTDALAWASGTLTESDLSMLRHLSVFETYIDLPTVQRVTGLDHAEAAAGIDSLVQRSLLLSAPGQDGDPEFRLTHMARCHHGRPGSGAADLAGALDRYAAHWSAFAVTTATALRAGRHVDQVVHTVAAHLPDILKATRHLAERGDHIAVLRLLSALEGPLLWQRLAPEAADAIERAAEAWSAAAARNAVEAEARGADGTGAQGGVLAEAQGIDRGDGQGAVVVEALIVVVRWALGHGDHRRAQRDLDRASAAAAGLPAVQAQVTAFTGELLRSRGESAAAAVLLCSAVQRLDAHEDRRTAALARRGQALLRADGGDPEAEQPLLRALEDTAEDAALHASLLTALARVRRVLGRNQEAYESACEAARLLVGVADPHQVADVLETVAVTSIGVSDDDEQRHTAARVLVYAEAIRRRYGAVADDGVTMRVLKEQLAGSVDAALLRQLRFDAEGVSPHDALVAALFATPSAFERSRPRAGEAPYGLTPRQYEVALLVAEGLTNRQIARRLGISEWTVTNHLRVVMQKLDCASRVHVVRMVQGNTA</sequence>
<dbReference type="PRINTS" id="PR00038">
    <property type="entry name" value="HTHLUXR"/>
</dbReference>
<dbReference type="SMART" id="SM00421">
    <property type="entry name" value="HTH_LUXR"/>
    <property type="match status" value="1"/>
</dbReference>
<dbReference type="Gene3D" id="3.40.50.300">
    <property type="entry name" value="P-loop containing nucleotide triphosphate hydrolases"/>
    <property type="match status" value="1"/>
</dbReference>
<dbReference type="RefSeq" id="WP_173264244.1">
    <property type="nucleotide sequence ID" value="NZ_BLLG01000006.1"/>
</dbReference>
<dbReference type="PANTHER" id="PTHR47691">
    <property type="entry name" value="REGULATOR-RELATED"/>
    <property type="match status" value="1"/>
</dbReference>
<dbReference type="GO" id="GO:0003677">
    <property type="term" value="F:DNA binding"/>
    <property type="evidence" value="ECO:0007669"/>
    <property type="project" value="InterPro"/>
</dbReference>
<feature type="domain" description="HTH luxR-type" evidence="2">
    <location>
        <begin position="729"/>
        <end position="794"/>
    </location>
</feature>
<evidence type="ECO:0000259" key="2">
    <source>
        <dbReference type="PROSITE" id="PS50043"/>
    </source>
</evidence>
<dbReference type="PANTHER" id="PTHR47691:SF3">
    <property type="entry name" value="HTH-TYPE TRANSCRIPTIONAL REGULATOR RV0890C-RELATED"/>
    <property type="match status" value="1"/>
</dbReference>
<gene>
    <name evidence="3" type="ORF">SCWH03_25930</name>
</gene>
<dbReference type="SUPFAM" id="SSF52540">
    <property type="entry name" value="P-loop containing nucleoside triphosphate hydrolases"/>
    <property type="match status" value="1"/>
</dbReference>
<evidence type="ECO:0000313" key="3">
    <source>
        <dbReference type="EMBL" id="GFH36365.1"/>
    </source>
</evidence>
<dbReference type="CDD" id="cd06170">
    <property type="entry name" value="LuxR_C_like"/>
    <property type="match status" value="1"/>
</dbReference>
<reference evidence="3 4" key="1">
    <citation type="submission" date="2020-02" db="EMBL/GenBank/DDBJ databases">
        <title>Whole Genome Shotgun Sequence of Streptomyces sp. strain CWH03.</title>
        <authorList>
            <person name="Dohra H."/>
            <person name="Kodani S."/>
            <person name="Yamamura H."/>
        </authorList>
    </citation>
    <scope>NUCLEOTIDE SEQUENCE [LARGE SCALE GENOMIC DNA]</scope>
    <source>
        <strain evidence="3 4">CWH03</strain>
    </source>
</reference>
<dbReference type="GO" id="GO:0006355">
    <property type="term" value="P:regulation of DNA-templated transcription"/>
    <property type="evidence" value="ECO:0007669"/>
    <property type="project" value="InterPro"/>
</dbReference>
<dbReference type="Proteomes" id="UP000484988">
    <property type="component" value="Unassembled WGS sequence"/>
</dbReference>
<comment type="caution">
    <text evidence="3">The sequence shown here is derived from an EMBL/GenBank/DDBJ whole genome shotgun (WGS) entry which is preliminary data.</text>
</comment>
<dbReference type="SUPFAM" id="SSF46894">
    <property type="entry name" value="C-terminal effector domain of the bipartite response regulators"/>
    <property type="match status" value="1"/>
</dbReference>
<dbReference type="InterPro" id="IPR000792">
    <property type="entry name" value="Tscrpt_reg_LuxR_C"/>
</dbReference>
<keyword evidence="4" id="KW-1185">Reference proteome</keyword>
<proteinExistence type="predicted"/>
<name>A0A6A0AV92_9ACTN</name>
<protein>
    <recommendedName>
        <fullName evidence="2">HTH luxR-type domain-containing protein</fullName>
    </recommendedName>
</protein>
<dbReference type="AlphaFoldDB" id="A0A6A0AV92"/>
<organism evidence="3 4">
    <name type="scientific">Streptomyces pacificus</name>
    <dbReference type="NCBI Taxonomy" id="2705029"/>
    <lineage>
        <taxon>Bacteria</taxon>
        <taxon>Bacillati</taxon>
        <taxon>Actinomycetota</taxon>
        <taxon>Actinomycetes</taxon>
        <taxon>Kitasatosporales</taxon>
        <taxon>Streptomycetaceae</taxon>
        <taxon>Streptomyces</taxon>
    </lineage>
</organism>
<feature type="compositionally biased region" description="Polar residues" evidence="1">
    <location>
        <begin position="1"/>
        <end position="12"/>
    </location>
</feature>
<dbReference type="PROSITE" id="PS50043">
    <property type="entry name" value="HTH_LUXR_2"/>
    <property type="match status" value="1"/>
</dbReference>
<dbReference type="InterPro" id="IPR027417">
    <property type="entry name" value="P-loop_NTPase"/>
</dbReference>
<dbReference type="InterPro" id="IPR016032">
    <property type="entry name" value="Sig_transdc_resp-reg_C-effctor"/>
</dbReference>
<dbReference type="Pfam" id="PF25872">
    <property type="entry name" value="HTH_77"/>
    <property type="match status" value="1"/>
</dbReference>
<evidence type="ECO:0000313" key="4">
    <source>
        <dbReference type="Proteomes" id="UP000484988"/>
    </source>
</evidence>
<dbReference type="InterPro" id="IPR036388">
    <property type="entry name" value="WH-like_DNA-bd_sf"/>
</dbReference>
<dbReference type="Gene3D" id="1.10.10.10">
    <property type="entry name" value="Winged helix-like DNA-binding domain superfamily/Winged helix DNA-binding domain"/>
    <property type="match status" value="1"/>
</dbReference>